<evidence type="ECO:0000313" key="4">
    <source>
        <dbReference type="Proteomes" id="UP000242715"/>
    </source>
</evidence>
<dbReference type="PANTHER" id="PTHR31384:SF8">
    <property type="entry name" value="AUXIN RESPONSE FACTOR 11"/>
    <property type="match status" value="1"/>
</dbReference>
<accession>A0A2Z6P4R8</accession>
<dbReference type="InterPro" id="IPR044835">
    <property type="entry name" value="ARF_plant"/>
</dbReference>
<protein>
    <recommendedName>
        <fullName evidence="2">PB1 domain-containing protein</fullName>
    </recommendedName>
</protein>
<dbReference type="PANTHER" id="PTHR31384">
    <property type="entry name" value="AUXIN RESPONSE FACTOR 4-RELATED"/>
    <property type="match status" value="1"/>
</dbReference>
<comment type="subunit">
    <text evidence="1">Homodimers and heterodimers.</text>
</comment>
<evidence type="ECO:0000256" key="1">
    <source>
        <dbReference type="ARBA" id="ARBA00011726"/>
    </source>
</evidence>
<dbReference type="GO" id="GO:0006355">
    <property type="term" value="P:regulation of DNA-templated transcription"/>
    <property type="evidence" value="ECO:0007669"/>
    <property type="project" value="InterPro"/>
</dbReference>
<keyword evidence="4" id="KW-1185">Reference proteome</keyword>
<dbReference type="GO" id="GO:0009725">
    <property type="term" value="P:response to hormone"/>
    <property type="evidence" value="ECO:0007669"/>
    <property type="project" value="InterPro"/>
</dbReference>
<organism evidence="3 4">
    <name type="scientific">Trifolium subterraneum</name>
    <name type="common">Subterranean clover</name>
    <dbReference type="NCBI Taxonomy" id="3900"/>
    <lineage>
        <taxon>Eukaryota</taxon>
        <taxon>Viridiplantae</taxon>
        <taxon>Streptophyta</taxon>
        <taxon>Embryophyta</taxon>
        <taxon>Tracheophyta</taxon>
        <taxon>Spermatophyta</taxon>
        <taxon>Magnoliopsida</taxon>
        <taxon>eudicotyledons</taxon>
        <taxon>Gunneridae</taxon>
        <taxon>Pentapetalae</taxon>
        <taxon>rosids</taxon>
        <taxon>fabids</taxon>
        <taxon>Fabales</taxon>
        <taxon>Fabaceae</taxon>
        <taxon>Papilionoideae</taxon>
        <taxon>50 kb inversion clade</taxon>
        <taxon>NPAAA clade</taxon>
        <taxon>Hologalegina</taxon>
        <taxon>IRL clade</taxon>
        <taxon>Trifolieae</taxon>
        <taxon>Trifolium</taxon>
    </lineage>
</organism>
<dbReference type="AlphaFoldDB" id="A0A2Z6P4R8"/>
<dbReference type="Proteomes" id="UP000242715">
    <property type="component" value="Unassembled WGS sequence"/>
</dbReference>
<evidence type="ECO:0000313" key="3">
    <source>
        <dbReference type="EMBL" id="GAU37397.1"/>
    </source>
</evidence>
<reference evidence="4" key="1">
    <citation type="journal article" date="2017" name="Front. Plant Sci.">
        <title>Climate Clever Clovers: New Paradigm to Reduce the Environmental Footprint of Ruminants by Breeding Low Methanogenic Forages Utilizing Haplotype Variation.</title>
        <authorList>
            <person name="Kaur P."/>
            <person name="Appels R."/>
            <person name="Bayer P.E."/>
            <person name="Keeble-Gagnere G."/>
            <person name="Wang J."/>
            <person name="Hirakawa H."/>
            <person name="Shirasawa K."/>
            <person name="Vercoe P."/>
            <person name="Stefanova K."/>
            <person name="Durmic Z."/>
            <person name="Nichols P."/>
            <person name="Revell C."/>
            <person name="Isobe S.N."/>
            <person name="Edwards D."/>
            <person name="Erskine W."/>
        </authorList>
    </citation>
    <scope>NUCLEOTIDE SEQUENCE [LARGE SCALE GENOMIC DNA]</scope>
    <source>
        <strain evidence="4">cv. Daliak</strain>
    </source>
</reference>
<gene>
    <name evidence="3" type="ORF">TSUD_361020</name>
</gene>
<name>A0A2Z6P4R8_TRISU</name>
<dbReference type="PROSITE" id="PS51745">
    <property type="entry name" value="PB1"/>
    <property type="match status" value="1"/>
</dbReference>
<sequence length="79" mass="9297">MQGVHVGRALDLTMLSGYDELIDEVEKLFDIKGELRSQNKWRVTFTDDENDMMLGILQHGEKDFHLFKRGFEQYEMQAT</sequence>
<dbReference type="EMBL" id="DF973670">
    <property type="protein sequence ID" value="GAU37397.1"/>
    <property type="molecule type" value="Genomic_DNA"/>
</dbReference>
<dbReference type="Gene3D" id="3.10.20.90">
    <property type="entry name" value="Phosphatidylinositol 3-kinase Catalytic Subunit, Chain A, domain 1"/>
    <property type="match status" value="1"/>
</dbReference>
<dbReference type="OrthoDB" id="1937897at2759"/>
<dbReference type="SUPFAM" id="SSF54277">
    <property type="entry name" value="CAD &amp; PB1 domains"/>
    <property type="match status" value="1"/>
</dbReference>
<feature type="domain" description="PB1" evidence="2">
    <location>
        <begin position="1"/>
        <end position="79"/>
    </location>
</feature>
<dbReference type="GO" id="GO:0003677">
    <property type="term" value="F:DNA binding"/>
    <property type="evidence" value="ECO:0007669"/>
    <property type="project" value="InterPro"/>
</dbReference>
<proteinExistence type="predicted"/>
<dbReference type="InterPro" id="IPR053793">
    <property type="entry name" value="PB1-like"/>
</dbReference>
<evidence type="ECO:0000259" key="2">
    <source>
        <dbReference type="PROSITE" id="PS51745"/>
    </source>
</evidence>